<feature type="binding site" evidence="6">
    <location>
        <position position="245"/>
    </location>
    <ligand>
        <name>substrate</name>
    </ligand>
</feature>
<dbReference type="PANTHER" id="PTHR12544:SF29">
    <property type="entry name" value="GLUTAMINASE"/>
    <property type="match status" value="1"/>
</dbReference>
<comment type="similarity">
    <text evidence="1 6">Belongs to the glutaminase family.</text>
</comment>
<dbReference type="EMBL" id="AP022557">
    <property type="protein sequence ID" value="BBW96451.1"/>
    <property type="molecule type" value="Genomic_DNA"/>
</dbReference>
<dbReference type="GO" id="GO:0006537">
    <property type="term" value="P:glutamate biosynthetic process"/>
    <property type="evidence" value="ECO:0007669"/>
    <property type="project" value="TreeGrafter"/>
</dbReference>
<dbReference type="HAMAP" id="MF_00313">
    <property type="entry name" value="Glutaminase"/>
    <property type="match status" value="1"/>
</dbReference>
<sequence length="324" mass="34968">MMLVYNQEELARFVEEAKPYACYGKVADYIPALDKANPNELSVAVYTPDGEVVSAGDVTVKVTLQSISKILALALVLMDHGEDEVFRKVGMEPTDYPFHSIAKLEEKPAKPLNPMINAGALVVTSMIEGGSVPERLNRLLAFVRRLAGNEHISYSDEVARSEFATAFLNRSLCYFLKQHGIIDEDVEQLIDLYTKQCAIEMTCVDLARIGLVFALDGRDPHSGKPLMPLDVARICKTFMVTCGMYNASGEFAIKVGIPAKSGVSGGILAAVPGRCGIGIFGPALDDKGNSLAGVKLLERLSKTYSLSIFGGGNDVENVYGPVSP</sequence>
<keyword evidence="6" id="KW-0007">Acetylation</keyword>
<evidence type="ECO:0000256" key="2">
    <source>
        <dbReference type="ARBA" id="ARBA00011881"/>
    </source>
</evidence>
<keyword evidence="8" id="KW-1185">Reference proteome</keyword>
<name>A0A679FXK5_9BACL</name>
<feature type="binding site" evidence="6">
    <location>
        <position position="66"/>
    </location>
    <ligand>
        <name>substrate</name>
    </ligand>
</feature>
<dbReference type="AlphaFoldDB" id="A0A679FXK5"/>
<dbReference type="FunFam" id="3.40.710.10:FF:000005">
    <property type="entry name" value="Glutaminase"/>
    <property type="match status" value="1"/>
</dbReference>
<dbReference type="Gene3D" id="3.40.710.10">
    <property type="entry name" value="DD-peptidase/beta-lactamase superfamily"/>
    <property type="match status" value="1"/>
</dbReference>
<reference evidence="8" key="1">
    <citation type="journal article" date="2020" name="Microbiol. Resour. Announc.">
        <title>Complete Genome Sequence of Geobacillus sp. Strain E55-1, Isolated from Mine Geyser in Japan.</title>
        <authorList>
            <person name="Miyazaki K."/>
            <person name="Hase E."/>
            <person name="Tokito N."/>
        </authorList>
    </citation>
    <scope>NUCLEOTIDE SEQUENCE [LARGE SCALE GENOMIC DNA]</scope>
    <source>
        <strain evidence="8">E55-1</strain>
    </source>
</reference>
<dbReference type="NCBIfam" id="TIGR03814">
    <property type="entry name" value="Gln_ase"/>
    <property type="match status" value="1"/>
</dbReference>
<keyword evidence="4 6" id="KW-0378">Hydrolase</keyword>
<dbReference type="GO" id="GO:0004359">
    <property type="term" value="F:glutaminase activity"/>
    <property type="evidence" value="ECO:0007669"/>
    <property type="project" value="UniProtKB-UniRule"/>
</dbReference>
<evidence type="ECO:0000256" key="5">
    <source>
        <dbReference type="ARBA" id="ARBA00049534"/>
    </source>
</evidence>
<evidence type="ECO:0000256" key="3">
    <source>
        <dbReference type="ARBA" id="ARBA00012918"/>
    </source>
</evidence>
<dbReference type="EC" id="3.5.1.2" evidence="3 6"/>
<dbReference type="GO" id="GO:0006543">
    <property type="term" value="P:L-glutamine catabolic process"/>
    <property type="evidence" value="ECO:0007669"/>
    <property type="project" value="TreeGrafter"/>
</dbReference>
<dbReference type="InterPro" id="IPR015868">
    <property type="entry name" value="Glutaminase"/>
</dbReference>
<evidence type="ECO:0000256" key="1">
    <source>
        <dbReference type="ARBA" id="ARBA00011076"/>
    </source>
</evidence>
<feature type="binding site" evidence="6">
    <location>
        <position position="193"/>
    </location>
    <ligand>
        <name>substrate</name>
    </ligand>
</feature>
<dbReference type="Proteomes" id="UP000501421">
    <property type="component" value="Chromosome"/>
</dbReference>
<evidence type="ECO:0000256" key="4">
    <source>
        <dbReference type="ARBA" id="ARBA00022801"/>
    </source>
</evidence>
<evidence type="ECO:0000313" key="7">
    <source>
        <dbReference type="EMBL" id="BBW96451.1"/>
    </source>
</evidence>
<dbReference type="Pfam" id="PF04960">
    <property type="entry name" value="Glutaminase"/>
    <property type="match status" value="1"/>
</dbReference>
<comment type="catalytic activity">
    <reaction evidence="5 6">
        <text>L-glutamine + H2O = L-glutamate + NH4(+)</text>
        <dbReference type="Rhea" id="RHEA:15889"/>
        <dbReference type="ChEBI" id="CHEBI:15377"/>
        <dbReference type="ChEBI" id="CHEBI:28938"/>
        <dbReference type="ChEBI" id="CHEBI:29985"/>
        <dbReference type="ChEBI" id="CHEBI:58359"/>
        <dbReference type="EC" id="3.5.1.2"/>
    </reaction>
</comment>
<comment type="subunit">
    <text evidence="2 6">Homotetramer.</text>
</comment>
<feature type="binding site" evidence="6">
    <location>
        <position position="117"/>
    </location>
    <ligand>
        <name>substrate</name>
    </ligand>
</feature>
<accession>A0A679FXK5</accession>
<feature type="binding site" evidence="6">
    <location>
        <position position="263"/>
    </location>
    <ligand>
        <name>substrate</name>
    </ligand>
</feature>
<feature type="binding site" evidence="6">
    <location>
        <position position="162"/>
    </location>
    <ligand>
        <name>substrate</name>
    </ligand>
</feature>
<proteinExistence type="inferred from homology"/>
<gene>
    <name evidence="7" type="primary">glsA2</name>
    <name evidence="6" type="synonym">glsA</name>
    <name evidence="7" type="ORF">GsuE55_12840</name>
</gene>
<organism evidence="7 8">
    <name type="scientific">Geobacillus subterraneus</name>
    <dbReference type="NCBI Taxonomy" id="129338"/>
    <lineage>
        <taxon>Bacteria</taxon>
        <taxon>Bacillati</taxon>
        <taxon>Bacillota</taxon>
        <taxon>Bacilli</taxon>
        <taxon>Bacillales</taxon>
        <taxon>Anoxybacillaceae</taxon>
        <taxon>Geobacillus</taxon>
    </lineage>
</organism>
<dbReference type="SUPFAM" id="SSF56601">
    <property type="entry name" value="beta-lactamase/transpeptidase-like"/>
    <property type="match status" value="1"/>
</dbReference>
<protein>
    <recommendedName>
        <fullName evidence="3 6">Glutaminase</fullName>
        <ecNumber evidence="3 6">3.5.1.2</ecNumber>
    </recommendedName>
</protein>
<dbReference type="PANTHER" id="PTHR12544">
    <property type="entry name" value="GLUTAMINASE"/>
    <property type="match status" value="1"/>
</dbReference>
<evidence type="ECO:0000313" key="8">
    <source>
        <dbReference type="Proteomes" id="UP000501421"/>
    </source>
</evidence>
<dbReference type="InterPro" id="IPR012338">
    <property type="entry name" value="Beta-lactam/transpept-like"/>
</dbReference>
<evidence type="ECO:0000256" key="6">
    <source>
        <dbReference type="HAMAP-Rule" id="MF_00313"/>
    </source>
</evidence>
<feature type="binding site" evidence="6">
    <location>
        <position position="169"/>
    </location>
    <ligand>
        <name>substrate</name>
    </ligand>
</feature>